<reference evidence="4" key="2">
    <citation type="submission" date="2023-06" db="EMBL/GenBank/DDBJ databases">
        <authorList>
            <consortium name="Lawrence Berkeley National Laboratory"/>
            <person name="Haridas S."/>
            <person name="Hensen N."/>
            <person name="Bonometti L."/>
            <person name="Westerberg I."/>
            <person name="Brannstrom I.O."/>
            <person name="Guillou S."/>
            <person name="Cros-Aarteil S."/>
            <person name="Calhoun S."/>
            <person name="Kuo A."/>
            <person name="Mondo S."/>
            <person name="Pangilinan J."/>
            <person name="Riley R."/>
            <person name="Labutti K."/>
            <person name="Andreopoulos B."/>
            <person name="Lipzen A."/>
            <person name="Chen C."/>
            <person name="Yanf M."/>
            <person name="Daum C."/>
            <person name="Ng V."/>
            <person name="Clum A."/>
            <person name="Steindorff A."/>
            <person name="Ohm R."/>
            <person name="Martin F."/>
            <person name="Silar P."/>
            <person name="Natvig D."/>
            <person name="Lalanne C."/>
            <person name="Gautier V."/>
            <person name="Ament-Velasquez S.L."/>
            <person name="Kruys A."/>
            <person name="Hutchinson M.I."/>
            <person name="Powell A.J."/>
            <person name="Barry K."/>
            <person name="Miller A.N."/>
            <person name="Grigoriev I.V."/>
            <person name="Debuchy R."/>
            <person name="Gladieux P."/>
            <person name="Thoren M.H."/>
            <person name="Johannesson H."/>
        </authorList>
    </citation>
    <scope>NUCLEOTIDE SEQUENCE</scope>
    <source>
        <strain evidence="4">CBS 955.72</strain>
    </source>
</reference>
<dbReference type="InterPro" id="IPR036047">
    <property type="entry name" value="F-box-like_dom_sf"/>
</dbReference>
<dbReference type="PROSITE" id="PS50297">
    <property type="entry name" value="ANK_REP_REGION"/>
    <property type="match status" value="1"/>
</dbReference>
<keyword evidence="2 3" id="KW-0040">ANK repeat</keyword>
<reference evidence="4" key="1">
    <citation type="journal article" date="2023" name="Mol. Phylogenet. Evol.">
        <title>Genome-scale phylogeny and comparative genomics of the fungal order Sordariales.</title>
        <authorList>
            <person name="Hensen N."/>
            <person name="Bonometti L."/>
            <person name="Westerberg I."/>
            <person name="Brannstrom I.O."/>
            <person name="Guillou S."/>
            <person name="Cros-Aarteil S."/>
            <person name="Calhoun S."/>
            <person name="Haridas S."/>
            <person name="Kuo A."/>
            <person name="Mondo S."/>
            <person name="Pangilinan J."/>
            <person name="Riley R."/>
            <person name="LaButti K."/>
            <person name="Andreopoulos B."/>
            <person name="Lipzen A."/>
            <person name="Chen C."/>
            <person name="Yan M."/>
            <person name="Daum C."/>
            <person name="Ng V."/>
            <person name="Clum A."/>
            <person name="Steindorff A."/>
            <person name="Ohm R.A."/>
            <person name="Martin F."/>
            <person name="Silar P."/>
            <person name="Natvig D.O."/>
            <person name="Lalanne C."/>
            <person name="Gautier V."/>
            <person name="Ament-Velasquez S.L."/>
            <person name="Kruys A."/>
            <person name="Hutchinson M.I."/>
            <person name="Powell A.J."/>
            <person name="Barry K."/>
            <person name="Miller A.N."/>
            <person name="Grigoriev I.V."/>
            <person name="Debuchy R."/>
            <person name="Gladieux P."/>
            <person name="Hiltunen Thoren M."/>
            <person name="Johannesson H."/>
        </authorList>
    </citation>
    <scope>NUCLEOTIDE SEQUENCE</scope>
    <source>
        <strain evidence="4">CBS 955.72</strain>
    </source>
</reference>
<accession>A0AAJ0MCR7</accession>
<comment type="caution">
    <text evidence="4">The sequence shown here is derived from an EMBL/GenBank/DDBJ whole genome shotgun (WGS) entry which is preliminary data.</text>
</comment>
<dbReference type="Pfam" id="PF12796">
    <property type="entry name" value="Ank_2"/>
    <property type="match status" value="1"/>
</dbReference>
<keyword evidence="1" id="KW-0677">Repeat</keyword>
<gene>
    <name evidence="4" type="ORF">B0T25DRAFT_610788</name>
</gene>
<dbReference type="SMART" id="SM00248">
    <property type="entry name" value="ANK"/>
    <property type="match status" value="6"/>
</dbReference>
<dbReference type="SUPFAM" id="SSF81383">
    <property type="entry name" value="F-box domain"/>
    <property type="match status" value="1"/>
</dbReference>
<dbReference type="SUPFAM" id="SSF48403">
    <property type="entry name" value="Ankyrin repeat"/>
    <property type="match status" value="2"/>
</dbReference>
<protein>
    <submittedName>
        <fullName evidence="4">Ankyrin repeat-containing domain protein</fullName>
    </submittedName>
</protein>
<dbReference type="Proteomes" id="UP001275084">
    <property type="component" value="Unassembled WGS sequence"/>
</dbReference>
<dbReference type="PROSITE" id="PS50088">
    <property type="entry name" value="ANK_REPEAT"/>
    <property type="match status" value="2"/>
</dbReference>
<dbReference type="PANTHER" id="PTHR24134">
    <property type="entry name" value="ANKYRIN REPEAT-CONTAINING PROTEIN DDB_G0279043"/>
    <property type="match status" value="1"/>
</dbReference>
<evidence type="ECO:0000313" key="5">
    <source>
        <dbReference type="Proteomes" id="UP001275084"/>
    </source>
</evidence>
<dbReference type="AlphaFoldDB" id="A0AAJ0MCR7"/>
<evidence type="ECO:0000256" key="3">
    <source>
        <dbReference type="PROSITE-ProRule" id="PRU00023"/>
    </source>
</evidence>
<feature type="repeat" description="ANK" evidence="3">
    <location>
        <begin position="575"/>
        <end position="602"/>
    </location>
</feature>
<dbReference type="Pfam" id="PF00023">
    <property type="entry name" value="Ank"/>
    <property type="match status" value="1"/>
</dbReference>
<name>A0AAJ0MCR7_9PEZI</name>
<dbReference type="PANTHER" id="PTHR24134:SF9">
    <property type="entry name" value="ANKYRIN REPEAT AND SOCS BOX PROTEIN 8"/>
    <property type="match status" value="1"/>
</dbReference>
<keyword evidence="5" id="KW-1185">Reference proteome</keyword>
<sequence>MARATKAGLLPYLDDYLEQKRQEYTILWDDEWPNGCEDECGGRCILPTLPAELLLFVCDYLYQGDLMSLAATCHTMANITLPLLYRRDITDFDCLALRWSCTFGVIPTLERSLSYGAPVDHLFDPLGTTGCLWSHEDFINTPLKTAILSDEPAAVRALCARGANVNMPDSPRPPRAPWAETCHFPLSWAIGAPDMMSLRKPGIGFGNPEIVHILLTAGADPNQASLRKAGPWGHDLDPRSAPLLMAMHSEVPVETVELLLEYGATTWRRGFWGPSLHTIINASYQGRVQAAEVHIVHRNPMEVMVRPDSPPCWAYNREKVQLLLRYGAVKETSRIRVGETWLEMPSLYYYLPSPNIVELTQLFIEAGADLEEWETFGIPPLLAVIYCAEMQVFEACTTANAPGIPGIISTTTELITLLASATLTPSPNLRSTIIDLAPRPFTNPPSRKACLPPLAYLCQPFTFMGGPSLVPLLLHFGADPTLPGPDGVTPLHRAVTFSSSGGGQQLRALLAFRGGPRSSGLDVNARDVRGWTPLHYACFFGLRTAWDREAQREAVRLLVGAGADVRARTDEETGGGWTPLGLAVRAADREMVGLLLGYGAEVVEDLKGLCSTIIINDLKAERLATQSFVEEERETDMEGEELPSPSARVFGISGEYLIVADGSLASAVHINQLG</sequence>
<dbReference type="InterPro" id="IPR036770">
    <property type="entry name" value="Ankyrin_rpt-contain_sf"/>
</dbReference>
<organism evidence="4 5">
    <name type="scientific">Lasiosphaeria hispida</name>
    <dbReference type="NCBI Taxonomy" id="260671"/>
    <lineage>
        <taxon>Eukaryota</taxon>
        <taxon>Fungi</taxon>
        <taxon>Dikarya</taxon>
        <taxon>Ascomycota</taxon>
        <taxon>Pezizomycotina</taxon>
        <taxon>Sordariomycetes</taxon>
        <taxon>Sordariomycetidae</taxon>
        <taxon>Sordariales</taxon>
        <taxon>Lasiosphaeriaceae</taxon>
        <taxon>Lasiosphaeria</taxon>
    </lineage>
</organism>
<proteinExistence type="predicted"/>
<dbReference type="Gene3D" id="1.25.40.20">
    <property type="entry name" value="Ankyrin repeat-containing domain"/>
    <property type="match status" value="2"/>
</dbReference>
<evidence type="ECO:0000256" key="1">
    <source>
        <dbReference type="ARBA" id="ARBA00022737"/>
    </source>
</evidence>
<feature type="repeat" description="ANK" evidence="3">
    <location>
        <begin position="529"/>
        <end position="570"/>
    </location>
</feature>
<dbReference type="EMBL" id="JAUIQD010000005">
    <property type="protein sequence ID" value="KAK3349793.1"/>
    <property type="molecule type" value="Genomic_DNA"/>
</dbReference>
<evidence type="ECO:0000313" key="4">
    <source>
        <dbReference type="EMBL" id="KAK3349793.1"/>
    </source>
</evidence>
<dbReference type="InterPro" id="IPR002110">
    <property type="entry name" value="Ankyrin_rpt"/>
</dbReference>
<evidence type="ECO:0000256" key="2">
    <source>
        <dbReference type="ARBA" id="ARBA00023043"/>
    </source>
</evidence>